<protein>
    <recommendedName>
        <fullName evidence="1">Nitroreductase domain-containing protein</fullName>
    </recommendedName>
</protein>
<dbReference type="NCBIfam" id="TIGR03605">
    <property type="entry name" value="antibiot_sagB"/>
    <property type="match status" value="1"/>
</dbReference>
<dbReference type="AlphaFoldDB" id="X0VQ27"/>
<dbReference type="InterPro" id="IPR000415">
    <property type="entry name" value="Nitroreductase-like"/>
</dbReference>
<dbReference type="InterPro" id="IPR020051">
    <property type="entry name" value="SagB-type_dehydrogenase"/>
</dbReference>
<dbReference type="Pfam" id="PF00881">
    <property type="entry name" value="Nitroreductase"/>
    <property type="match status" value="1"/>
</dbReference>
<gene>
    <name evidence="2" type="ORF">S01H1_35743</name>
</gene>
<dbReference type="PANTHER" id="PTHR43745:SF2">
    <property type="entry name" value="NITROREDUCTASE MJ1384-RELATED"/>
    <property type="match status" value="1"/>
</dbReference>
<feature type="non-terminal residue" evidence="2">
    <location>
        <position position="1"/>
    </location>
</feature>
<evidence type="ECO:0000313" key="2">
    <source>
        <dbReference type="EMBL" id="GAG13267.1"/>
    </source>
</evidence>
<dbReference type="CDD" id="cd02142">
    <property type="entry name" value="McbC_SagB-like_oxidoreductase"/>
    <property type="match status" value="1"/>
</dbReference>
<sequence length="205" mass="21939">KLEPREETVQVMLPAARIAGEVSLEEAMAARRSVRAYEEASLTLEEVAQLLWAAQGITAEWGGRTAPSAGATYPLEVYVVAGEVEGLESGIYRYLPDSHSATLVKEGDLRAALSSAALGQEWVRTAPASLVIAAAYGRTTRQYGERGERYVHMEVGHVGQNVYLQAAALALGTVMVGAFDDAKVKDLLEIEEEPLAIMPVGRPAG</sequence>
<dbReference type="PANTHER" id="PTHR43745">
    <property type="entry name" value="NITROREDUCTASE MJ1384-RELATED"/>
    <property type="match status" value="1"/>
</dbReference>
<organism evidence="2">
    <name type="scientific">marine sediment metagenome</name>
    <dbReference type="NCBI Taxonomy" id="412755"/>
    <lineage>
        <taxon>unclassified sequences</taxon>
        <taxon>metagenomes</taxon>
        <taxon>ecological metagenomes</taxon>
    </lineage>
</organism>
<evidence type="ECO:0000259" key="1">
    <source>
        <dbReference type="Pfam" id="PF00881"/>
    </source>
</evidence>
<dbReference type="EMBL" id="BARS01022346">
    <property type="protein sequence ID" value="GAG13267.1"/>
    <property type="molecule type" value="Genomic_DNA"/>
</dbReference>
<name>X0VQ27_9ZZZZ</name>
<dbReference type="InterPro" id="IPR029479">
    <property type="entry name" value="Nitroreductase"/>
</dbReference>
<dbReference type="SUPFAM" id="SSF55469">
    <property type="entry name" value="FMN-dependent nitroreductase-like"/>
    <property type="match status" value="1"/>
</dbReference>
<comment type="caution">
    <text evidence="2">The sequence shown here is derived from an EMBL/GenBank/DDBJ whole genome shotgun (WGS) entry which is preliminary data.</text>
</comment>
<accession>X0VQ27</accession>
<dbReference type="Gene3D" id="3.40.109.10">
    <property type="entry name" value="NADH Oxidase"/>
    <property type="match status" value="1"/>
</dbReference>
<proteinExistence type="predicted"/>
<dbReference type="InterPro" id="IPR052544">
    <property type="entry name" value="Bacteriocin_Proc_Enz"/>
</dbReference>
<reference evidence="2" key="1">
    <citation type="journal article" date="2014" name="Front. Microbiol.">
        <title>High frequency of phylogenetically diverse reductive dehalogenase-homologous genes in deep subseafloor sedimentary metagenomes.</title>
        <authorList>
            <person name="Kawai M."/>
            <person name="Futagami T."/>
            <person name="Toyoda A."/>
            <person name="Takaki Y."/>
            <person name="Nishi S."/>
            <person name="Hori S."/>
            <person name="Arai W."/>
            <person name="Tsubouchi T."/>
            <person name="Morono Y."/>
            <person name="Uchiyama I."/>
            <person name="Ito T."/>
            <person name="Fujiyama A."/>
            <person name="Inagaki F."/>
            <person name="Takami H."/>
        </authorList>
    </citation>
    <scope>NUCLEOTIDE SEQUENCE</scope>
    <source>
        <strain evidence="2">Expedition CK06-06</strain>
    </source>
</reference>
<feature type="domain" description="Nitroreductase" evidence="1">
    <location>
        <begin position="29"/>
        <end position="202"/>
    </location>
</feature>
<dbReference type="GO" id="GO:0016491">
    <property type="term" value="F:oxidoreductase activity"/>
    <property type="evidence" value="ECO:0007669"/>
    <property type="project" value="InterPro"/>
</dbReference>